<keyword evidence="3" id="KW-1185">Reference proteome</keyword>
<evidence type="ECO:0000259" key="1">
    <source>
        <dbReference type="PROSITE" id="PS51186"/>
    </source>
</evidence>
<comment type="caution">
    <text evidence="2">The sequence shown here is derived from an EMBL/GenBank/DDBJ whole genome shotgun (WGS) entry which is preliminary data.</text>
</comment>
<sequence length="175" mass="19783">MAIYSDVPRFVVENMKAEDLPKVHEIQLSVYGKEFHEEFSCFLDKFNAYPMGCFVARRTDDSTTVVGYCFSHPIAFPNIPSLNGTPSMAEQPNSYFIHDLALSNEARGHKVGKALYNKVLSYAEKINLKHTYLISVQKSRKFWNQAGFTEVEDDGTLTAGLQQVYGPDACLMQRV</sequence>
<gene>
    <name evidence="2" type="ORF">K493DRAFT_295544</name>
</gene>
<dbReference type="AlphaFoldDB" id="A0A1Y1ZC23"/>
<proteinExistence type="predicted"/>
<dbReference type="OrthoDB" id="2445945at2759"/>
<dbReference type="InterPro" id="IPR000182">
    <property type="entry name" value="GNAT_dom"/>
</dbReference>
<reference evidence="2 3" key="1">
    <citation type="submission" date="2016-07" db="EMBL/GenBank/DDBJ databases">
        <title>Pervasive Adenine N6-methylation of Active Genes in Fungi.</title>
        <authorList>
            <consortium name="DOE Joint Genome Institute"/>
            <person name="Mondo S.J."/>
            <person name="Dannebaum R.O."/>
            <person name="Kuo R.C."/>
            <person name="Labutti K."/>
            <person name="Haridas S."/>
            <person name="Kuo A."/>
            <person name="Salamov A."/>
            <person name="Ahrendt S.R."/>
            <person name="Lipzen A."/>
            <person name="Sullivan W."/>
            <person name="Andreopoulos W.B."/>
            <person name="Clum A."/>
            <person name="Lindquist E."/>
            <person name="Daum C."/>
            <person name="Ramamoorthy G.K."/>
            <person name="Gryganskyi A."/>
            <person name="Culley D."/>
            <person name="Magnuson J.K."/>
            <person name="James T.Y."/>
            <person name="O'Malley M.A."/>
            <person name="Stajich J.E."/>
            <person name="Spatafora J.W."/>
            <person name="Visel A."/>
            <person name="Grigoriev I.V."/>
        </authorList>
    </citation>
    <scope>NUCLEOTIDE SEQUENCE [LARGE SCALE GENOMIC DNA]</scope>
    <source>
        <strain evidence="2 3">CBS 931.73</strain>
    </source>
</reference>
<dbReference type="Pfam" id="PF00583">
    <property type="entry name" value="Acetyltransf_1"/>
    <property type="match status" value="1"/>
</dbReference>
<dbReference type="CDD" id="cd04301">
    <property type="entry name" value="NAT_SF"/>
    <property type="match status" value="1"/>
</dbReference>
<evidence type="ECO:0000313" key="2">
    <source>
        <dbReference type="EMBL" id="ORY07335.1"/>
    </source>
</evidence>
<accession>A0A1Y1ZC23</accession>
<evidence type="ECO:0000313" key="3">
    <source>
        <dbReference type="Proteomes" id="UP000193498"/>
    </source>
</evidence>
<protein>
    <recommendedName>
        <fullName evidence="1">N-acetyltransferase domain-containing protein</fullName>
    </recommendedName>
</protein>
<dbReference type="InParanoid" id="A0A1Y1ZC23"/>
<feature type="domain" description="N-acetyltransferase" evidence="1">
    <location>
        <begin position="10"/>
        <end position="175"/>
    </location>
</feature>
<dbReference type="GO" id="GO:0016747">
    <property type="term" value="F:acyltransferase activity, transferring groups other than amino-acyl groups"/>
    <property type="evidence" value="ECO:0007669"/>
    <property type="project" value="InterPro"/>
</dbReference>
<organism evidence="2 3">
    <name type="scientific">Basidiobolus meristosporus CBS 931.73</name>
    <dbReference type="NCBI Taxonomy" id="1314790"/>
    <lineage>
        <taxon>Eukaryota</taxon>
        <taxon>Fungi</taxon>
        <taxon>Fungi incertae sedis</taxon>
        <taxon>Zoopagomycota</taxon>
        <taxon>Entomophthoromycotina</taxon>
        <taxon>Basidiobolomycetes</taxon>
        <taxon>Basidiobolales</taxon>
        <taxon>Basidiobolaceae</taxon>
        <taxon>Basidiobolus</taxon>
    </lineage>
</organism>
<dbReference type="EMBL" id="MCFE01000009">
    <property type="protein sequence ID" value="ORY07335.1"/>
    <property type="molecule type" value="Genomic_DNA"/>
</dbReference>
<dbReference type="SUPFAM" id="SSF55729">
    <property type="entry name" value="Acyl-CoA N-acyltransferases (Nat)"/>
    <property type="match status" value="1"/>
</dbReference>
<dbReference type="Gene3D" id="3.40.630.30">
    <property type="match status" value="1"/>
</dbReference>
<name>A0A1Y1ZC23_9FUNG</name>
<dbReference type="InterPro" id="IPR016181">
    <property type="entry name" value="Acyl_CoA_acyltransferase"/>
</dbReference>
<dbReference type="PROSITE" id="PS51186">
    <property type="entry name" value="GNAT"/>
    <property type="match status" value="1"/>
</dbReference>
<dbReference type="Proteomes" id="UP000193498">
    <property type="component" value="Unassembled WGS sequence"/>
</dbReference>